<dbReference type="Pfam" id="PF08533">
    <property type="entry name" value="Glyco_hydro_42C"/>
    <property type="match status" value="1"/>
</dbReference>
<evidence type="ECO:0000256" key="5">
    <source>
        <dbReference type="ARBA" id="ARBA00023295"/>
    </source>
</evidence>
<dbReference type="Gene3D" id="2.60.40.1180">
    <property type="entry name" value="Golgi alpha-mannosidase II"/>
    <property type="match status" value="1"/>
</dbReference>
<dbReference type="RefSeq" id="WP_211346389.1">
    <property type="nucleotide sequence ID" value="NZ_JBHTGQ010000030.1"/>
</dbReference>
<reference evidence="11" key="1">
    <citation type="journal article" date="2019" name="Int. J. Syst. Evol. Microbiol.">
        <title>The Global Catalogue of Microorganisms (GCM) 10K type strain sequencing project: providing services to taxonomists for standard genome sequencing and annotation.</title>
        <authorList>
            <consortium name="The Broad Institute Genomics Platform"/>
            <consortium name="The Broad Institute Genome Sequencing Center for Infectious Disease"/>
            <person name="Wu L."/>
            <person name="Ma J."/>
        </authorList>
    </citation>
    <scope>NUCLEOTIDE SEQUENCE [LARGE SCALE GENOMIC DNA]</scope>
    <source>
        <strain evidence="11">JCM 18657</strain>
    </source>
</reference>
<accession>A0ABW2V5Q3</accession>
<dbReference type="SUPFAM" id="SSF51445">
    <property type="entry name" value="(Trans)glycosidases"/>
    <property type="match status" value="1"/>
</dbReference>
<dbReference type="PANTHER" id="PTHR36447">
    <property type="entry name" value="BETA-GALACTOSIDASE GANA"/>
    <property type="match status" value="1"/>
</dbReference>
<dbReference type="PANTHER" id="PTHR36447:SF1">
    <property type="entry name" value="BETA-GALACTOSIDASE GANA"/>
    <property type="match status" value="1"/>
</dbReference>
<evidence type="ECO:0000256" key="2">
    <source>
        <dbReference type="ARBA" id="ARBA00005940"/>
    </source>
</evidence>
<keyword evidence="5 6" id="KW-0326">Glycosidase</keyword>
<feature type="domain" description="Beta-galactosidase C-terminal" evidence="9">
    <location>
        <begin position="616"/>
        <end position="676"/>
    </location>
</feature>
<dbReference type="EC" id="3.2.1.23" evidence="3 6"/>
<evidence type="ECO:0000259" key="9">
    <source>
        <dbReference type="Pfam" id="PF08533"/>
    </source>
</evidence>
<comment type="similarity">
    <text evidence="2 6">Belongs to the glycosyl hydrolase 42 family.</text>
</comment>
<keyword evidence="11" id="KW-1185">Reference proteome</keyword>
<gene>
    <name evidence="10" type="ORF">ACFQWB_13205</name>
</gene>
<dbReference type="Proteomes" id="UP001596528">
    <property type="component" value="Unassembled WGS sequence"/>
</dbReference>
<comment type="catalytic activity">
    <reaction evidence="1 6">
        <text>Hydrolysis of terminal non-reducing beta-D-galactose residues in beta-D-galactosides.</text>
        <dbReference type="EC" id="3.2.1.23"/>
    </reaction>
</comment>
<evidence type="ECO:0000259" key="8">
    <source>
        <dbReference type="Pfam" id="PF08532"/>
    </source>
</evidence>
<dbReference type="InterPro" id="IPR029062">
    <property type="entry name" value="Class_I_gatase-like"/>
</dbReference>
<feature type="domain" description="Beta-galactosidase trimerisation" evidence="8">
    <location>
        <begin position="398"/>
        <end position="607"/>
    </location>
</feature>
<protein>
    <recommendedName>
        <fullName evidence="3 6">Beta-galactosidase</fullName>
        <shortName evidence="6">Beta-gal</shortName>
        <ecNumber evidence="3 6">3.2.1.23</ecNumber>
    </recommendedName>
</protein>
<evidence type="ECO:0000259" key="7">
    <source>
        <dbReference type="Pfam" id="PF02449"/>
    </source>
</evidence>
<feature type="domain" description="Glycoside hydrolase family 42 N-terminal" evidence="7">
    <location>
        <begin position="19"/>
        <end position="388"/>
    </location>
</feature>
<organism evidence="10 11">
    <name type="scientific">Paenibacillus thermoaerophilus</name>
    <dbReference type="NCBI Taxonomy" id="1215385"/>
    <lineage>
        <taxon>Bacteria</taxon>
        <taxon>Bacillati</taxon>
        <taxon>Bacillota</taxon>
        <taxon>Bacilli</taxon>
        <taxon>Bacillales</taxon>
        <taxon>Paenibacillaceae</taxon>
        <taxon>Paenibacillus</taxon>
    </lineage>
</organism>
<comment type="caution">
    <text evidence="10">The sequence shown here is derived from an EMBL/GenBank/DDBJ whole genome shotgun (WGS) entry which is preliminary data.</text>
</comment>
<dbReference type="PIRSF" id="PIRSF001084">
    <property type="entry name" value="B-galactosidase"/>
    <property type="match status" value="1"/>
</dbReference>
<dbReference type="Gene3D" id="3.40.50.880">
    <property type="match status" value="1"/>
</dbReference>
<dbReference type="InterPro" id="IPR013529">
    <property type="entry name" value="Glyco_hydro_42_N"/>
</dbReference>
<evidence type="ECO:0000313" key="10">
    <source>
        <dbReference type="EMBL" id="MFC7750878.1"/>
    </source>
</evidence>
<dbReference type="Pfam" id="PF02449">
    <property type="entry name" value="Glyco_hydro_42"/>
    <property type="match status" value="1"/>
</dbReference>
<dbReference type="InterPro" id="IPR013780">
    <property type="entry name" value="Glyco_hydro_b"/>
</dbReference>
<dbReference type="InterPro" id="IPR013739">
    <property type="entry name" value="Beta_galactosidase_C"/>
</dbReference>
<dbReference type="CDD" id="cd03143">
    <property type="entry name" value="A4_beta-galactosidase_middle_domain"/>
    <property type="match status" value="1"/>
</dbReference>
<proteinExistence type="inferred from homology"/>
<evidence type="ECO:0000256" key="6">
    <source>
        <dbReference type="PIRNR" id="PIRNR001084"/>
    </source>
</evidence>
<evidence type="ECO:0000256" key="3">
    <source>
        <dbReference type="ARBA" id="ARBA00012756"/>
    </source>
</evidence>
<dbReference type="Gene3D" id="3.20.20.80">
    <property type="entry name" value="Glycosidases"/>
    <property type="match status" value="1"/>
</dbReference>
<dbReference type="EMBL" id="JBHTGQ010000030">
    <property type="protein sequence ID" value="MFC7750878.1"/>
    <property type="molecule type" value="Genomic_DNA"/>
</dbReference>
<dbReference type="GO" id="GO:0004565">
    <property type="term" value="F:beta-galactosidase activity"/>
    <property type="evidence" value="ECO:0007669"/>
    <property type="project" value="UniProtKB-EC"/>
</dbReference>
<name>A0ABW2V5Q3_9BACL</name>
<sequence>MATTNWRLNKLPHLYYGGDYNPEQWPEEVWREDVRLMKKAGVNFVSVGIFSWALLQPKADTYDFAWLDRLMDLMAENGIYVDLATATASPPAWMAVEYPDTLPVNEQGQRLQHGSRQQYSPCSATYRRFCAELVRRLAERYKDHPALLMWHVNNEYGCHVPVCYSEETKAAFQAWLKNRYGTLDELNSRWGTNFWSQRYYDWSQIGLPVRTPTYPNPGQQLDYARFMSDALLECYLNERDILKEITPDVPVMTNFMTSFKPLDYFKWAEHLDVVAWDSYPEVEKGIPYEAAFNHDLMRSLKGGQPFLLMEQATSHVNWRAHNPVKRPGQMRLWSYQAVGRGADGIMFFQWRASRAGAEKFHSALVPHGGEETRVFREVTQLGNELKRLDDLIGSRTPAETAILFDWSNWWALELDSKPSRDVKYIQQALNVYRPLFDANIPVDIACPGADLSKYKLVIAPALYMIAPGVADNLERYVAGGGTLVTTFFSGIVDENDRIHLGLYPAPLRKLLGLSIEEFDPMVPGQTNRIVTTDAAGFRGEFECSVWADVIRLEGAQALAVFRDDFFAGQAAVTRHAFGAGHAYYVGTQPEAAFTARLLARIAEEAGVKPVLETPGGVEASERVGADGSRYLFLLNHNRAESVWVKLPDGRHGDLLTGGVREGQLELAPYGVAILRLGAQSCGVE</sequence>
<evidence type="ECO:0000256" key="1">
    <source>
        <dbReference type="ARBA" id="ARBA00001412"/>
    </source>
</evidence>
<dbReference type="InterPro" id="IPR003476">
    <property type="entry name" value="Glyco_hydro_42"/>
</dbReference>
<dbReference type="Pfam" id="PF08532">
    <property type="entry name" value="Glyco_hydro_42M"/>
    <property type="match status" value="1"/>
</dbReference>
<evidence type="ECO:0000256" key="4">
    <source>
        <dbReference type="ARBA" id="ARBA00022801"/>
    </source>
</evidence>
<dbReference type="InterPro" id="IPR017853">
    <property type="entry name" value="GH"/>
</dbReference>
<dbReference type="SUPFAM" id="SSF52317">
    <property type="entry name" value="Class I glutamine amidotransferase-like"/>
    <property type="match status" value="1"/>
</dbReference>
<dbReference type="InterPro" id="IPR013738">
    <property type="entry name" value="Beta_galactosidase_Trimer"/>
</dbReference>
<keyword evidence="4 6" id="KW-0378">Hydrolase</keyword>
<evidence type="ECO:0000313" key="11">
    <source>
        <dbReference type="Proteomes" id="UP001596528"/>
    </source>
</evidence>